<dbReference type="OrthoDB" id="5104322at2759"/>
<evidence type="ECO:0000256" key="1">
    <source>
        <dbReference type="SAM" id="Phobius"/>
    </source>
</evidence>
<sequence>MPLSLGMGTKGYGRKTWTESRLVIMLLGVVALMPFSNFFSILGGRYRIEQALKKLRTHRDPGEDDRLFSSVPSLADLDVTDARLQEYYERTEMRECLYFIIPYIGYLASYVAVCLNYGDGMTRSERIAFSAGFGLAGLSIYIATFSIRRNADYYEECLQKEIENLRWSTRERECKGRRRSHIEEK</sequence>
<keyword evidence="3" id="KW-1185">Reference proteome</keyword>
<evidence type="ECO:0000313" key="3">
    <source>
        <dbReference type="Proteomes" id="UP000736672"/>
    </source>
</evidence>
<name>A0A9P9RA25_FUSSL</name>
<accession>A0A9P9RA25</accession>
<keyword evidence="1" id="KW-0472">Membrane</keyword>
<keyword evidence="1" id="KW-0812">Transmembrane</keyword>
<proteinExistence type="predicted"/>
<evidence type="ECO:0000313" key="2">
    <source>
        <dbReference type="EMBL" id="KAH7271194.1"/>
    </source>
</evidence>
<feature type="transmembrane region" description="Helical" evidence="1">
    <location>
        <begin position="20"/>
        <end position="44"/>
    </location>
</feature>
<keyword evidence="1" id="KW-1133">Transmembrane helix</keyword>
<dbReference type="Proteomes" id="UP000736672">
    <property type="component" value="Unassembled WGS sequence"/>
</dbReference>
<dbReference type="AlphaFoldDB" id="A0A9P9RA25"/>
<gene>
    <name evidence="2" type="ORF">B0J15DRAFT_576169</name>
</gene>
<dbReference type="EMBL" id="JAGTJS010000004">
    <property type="protein sequence ID" value="KAH7271194.1"/>
    <property type="molecule type" value="Genomic_DNA"/>
</dbReference>
<comment type="caution">
    <text evidence="2">The sequence shown here is derived from an EMBL/GenBank/DDBJ whole genome shotgun (WGS) entry which is preliminary data.</text>
</comment>
<reference evidence="2" key="1">
    <citation type="journal article" date="2021" name="Nat. Commun.">
        <title>Genetic determinants of endophytism in the Arabidopsis root mycobiome.</title>
        <authorList>
            <person name="Mesny F."/>
            <person name="Miyauchi S."/>
            <person name="Thiergart T."/>
            <person name="Pickel B."/>
            <person name="Atanasova L."/>
            <person name="Karlsson M."/>
            <person name="Huettel B."/>
            <person name="Barry K.W."/>
            <person name="Haridas S."/>
            <person name="Chen C."/>
            <person name="Bauer D."/>
            <person name="Andreopoulos W."/>
            <person name="Pangilinan J."/>
            <person name="LaButti K."/>
            <person name="Riley R."/>
            <person name="Lipzen A."/>
            <person name="Clum A."/>
            <person name="Drula E."/>
            <person name="Henrissat B."/>
            <person name="Kohler A."/>
            <person name="Grigoriev I.V."/>
            <person name="Martin F.M."/>
            <person name="Hacquard S."/>
        </authorList>
    </citation>
    <scope>NUCLEOTIDE SEQUENCE</scope>
    <source>
        <strain evidence="2">FSSC 5 MPI-SDFR-AT-0091</strain>
    </source>
</reference>
<protein>
    <submittedName>
        <fullName evidence="2">Uncharacterized protein</fullName>
    </submittedName>
</protein>
<feature type="transmembrane region" description="Helical" evidence="1">
    <location>
        <begin position="127"/>
        <end position="147"/>
    </location>
</feature>
<organism evidence="2 3">
    <name type="scientific">Fusarium solani</name>
    <name type="common">Filamentous fungus</name>
    <dbReference type="NCBI Taxonomy" id="169388"/>
    <lineage>
        <taxon>Eukaryota</taxon>
        <taxon>Fungi</taxon>
        <taxon>Dikarya</taxon>
        <taxon>Ascomycota</taxon>
        <taxon>Pezizomycotina</taxon>
        <taxon>Sordariomycetes</taxon>
        <taxon>Hypocreomycetidae</taxon>
        <taxon>Hypocreales</taxon>
        <taxon>Nectriaceae</taxon>
        <taxon>Fusarium</taxon>
        <taxon>Fusarium solani species complex</taxon>
    </lineage>
</organism>
<feature type="transmembrane region" description="Helical" evidence="1">
    <location>
        <begin position="96"/>
        <end position="115"/>
    </location>
</feature>